<organism>
    <name type="scientific">Ixodes scapularis</name>
    <name type="common">Black-legged tick</name>
    <name type="synonym">Deer tick</name>
    <dbReference type="NCBI Taxonomy" id="6945"/>
    <lineage>
        <taxon>Eukaryota</taxon>
        <taxon>Metazoa</taxon>
        <taxon>Ecdysozoa</taxon>
        <taxon>Arthropoda</taxon>
        <taxon>Chelicerata</taxon>
        <taxon>Arachnida</taxon>
        <taxon>Acari</taxon>
        <taxon>Parasitiformes</taxon>
        <taxon>Ixodida</taxon>
        <taxon>Ixodoidea</taxon>
        <taxon>Ixodidae</taxon>
        <taxon>Ixodinae</taxon>
        <taxon>Ixodes</taxon>
    </lineage>
</organism>
<accession>B7PRT3</accession>
<comment type="similarity">
    <text evidence="2">Belongs to the FUN14 family.</text>
</comment>
<protein>
    <submittedName>
        <fullName evidence="6 7">Uncharacterized protein</fullName>
    </submittedName>
</protein>
<keyword evidence="3" id="KW-0812">Transmembrane</keyword>
<dbReference type="OrthoDB" id="163794at2759"/>
<dbReference type="VEuPathDB" id="VectorBase:ISCP_035400"/>
<feature type="non-terminal residue" evidence="6">
    <location>
        <position position="53"/>
    </location>
</feature>
<proteinExistence type="inferred from homology"/>
<keyword evidence="8" id="KW-1185">Reference proteome</keyword>
<dbReference type="VEuPathDB" id="VectorBase:ISCI019447"/>
<gene>
    <name evidence="6" type="ORF">IscW_ISCW019447</name>
</gene>
<evidence type="ECO:0000256" key="2">
    <source>
        <dbReference type="ARBA" id="ARBA00009160"/>
    </source>
</evidence>
<dbReference type="EMBL" id="ABJB010623162">
    <property type="status" value="NOT_ANNOTATED_CDS"/>
    <property type="molecule type" value="Genomic_DNA"/>
</dbReference>
<evidence type="ECO:0000256" key="4">
    <source>
        <dbReference type="ARBA" id="ARBA00022989"/>
    </source>
</evidence>
<dbReference type="Pfam" id="PF04930">
    <property type="entry name" value="FUN14"/>
    <property type="match status" value="1"/>
</dbReference>
<dbReference type="InParanoid" id="B7PRT3"/>
<dbReference type="EnsemblMetazoa" id="ISCW019447-RA">
    <property type="protein sequence ID" value="ISCW019447-PA"/>
    <property type="gene ID" value="ISCW019447"/>
</dbReference>
<reference evidence="7" key="2">
    <citation type="submission" date="2020-05" db="UniProtKB">
        <authorList>
            <consortium name="EnsemblMetazoa"/>
        </authorList>
    </citation>
    <scope>IDENTIFICATION</scope>
    <source>
        <strain evidence="7">wikel</strain>
    </source>
</reference>
<evidence type="ECO:0000256" key="5">
    <source>
        <dbReference type="ARBA" id="ARBA00023136"/>
    </source>
</evidence>
<comment type="subcellular location">
    <subcellularLocation>
        <location evidence="1">Mitochondrion outer membrane</location>
        <topology evidence="1">Multi-pass membrane protein</topology>
    </subcellularLocation>
</comment>
<dbReference type="PaxDb" id="6945-B7PRT3"/>
<dbReference type="VEuPathDB" id="VectorBase:ISCW019447"/>
<dbReference type="AlphaFoldDB" id="B7PRT3"/>
<dbReference type="EMBL" id="DS775215">
    <property type="protein sequence ID" value="EEC09305.1"/>
    <property type="molecule type" value="Genomic_DNA"/>
</dbReference>
<keyword evidence="5" id="KW-0472">Membrane</keyword>
<evidence type="ECO:0000313" key="7">
    <source>
        <dbReference type="EnsemblMetazoa" id="ISCW019447-PA"/>
    </source>
</evidence>
<keyword evidence="4" id="KW-1133">Transmembrane helix</keyword>
<evidence type="ECO:0000256" key="3">
    <source>
        <dbReference type="ARBA" id="ARBA00022692"/>
    </source>
</evidence>
<reference evidence="6 8" key="1">
    <citation type="submission" date="2008-03" db="EMBL/GenBank/DDBJ databases">
        <title>Annotation of Ixodes scapularis.</title>
        <authorList>
            <consortium name="Ixodes scapularis Genome Project Consortium"/>
            <person name="Caler E."/>
            <person name="Hannick L.I."/>
            <person name="Bidwell S."/>
            <person name="Joardar V."/>
            <person name="Thiagarajan M."/>
            <person name="Amedeo P."/>
            <person name="Galinsky K.J."/>
            <person name="Schobel S."/>
            <person name="Inman J."/>
            <person name="Hostetler J."/>
            <person name="Miller J."/>
            <person name="Hammond M."/>
            <person name="Megy K."/>
            <person name="Lawson D."/>
            <person name="Kodira C."/>
            <person name="Sutton G."/>
            <person name="Meyer J."/>
            <person name="Hill C.A."/>
            <person name="Birren B."/>
            <person name="Nene V."/>
            <person name="Collins F."/>
            <person name="Alarcon-Chaidez F."/>
            <person name="Wikel S."/>
            <person name="Strausberg R."/>
        </authorList>
    </citation>
    <scope>NUCLEOTIDE SEQUENCE [LARGE SCALE GENOMIC DNA]</scope>
    <source>
        <strain evidence="8">Wikel</strain>
        <strain evidence="6">Wikel colony</strain>
    </source>
</reference>
<dbReference type="GO" id="GO:0005741">
    <property type="term" value="C:mitochondrial outer membrane"/>
    <property type="evidence" value="ECO:0007669"/>
    <property type="project" value="UniProtKB-SubCell"/>
</dbReference>
<evidence type="ECO:0000256" key="1">
    <source>
        <dbReference type="ARBA" id="ARBA00004374"/>
    </source>
</evidence>
<evidence type="ECO:0000313" key="8">
    <source>
        <dbReference type="Proteomes" id="UP000001555"/>
    </source>
</evidence>
<dbReference type="HOGENOM" id="CLU_3074669_0_0_1"/>
<dbReference type="Proteomes" id="UP000001555">
    <property type="component" value="Unassembled WGS sequence"/>
</dbReference>
<name>B7PRT3_IXOSC</name>
<evidence type="ECO:0000313" key="6">
    <source>
        <dbReference type="EMBL" id="EEC09305.1"/>
    </source>
</evidence>
<dbReference type="InterPro" id="IPR007014">
    <property type="entry name" value="FUN14"/>
</dbReference>
<sequence>MCRYAGAFIQADLIAQHQGYVKVNWTRLNKDMQQAKNELARRANSKLPRIVEE</sequence>